<accession>A0A2P2N3S8</accession>
<evidence type="ECO:0000313" key="1">
    <source>
        <dbReference type="EMBL" id="MBX37129.1"/>
    </source>
</evidence>
<dbReference type="EMBL" id="GGEC01056645">
    <property type="protein sequence ID" value="MBX37129.1"/>
    <property type="molecule type" value="Transcribed_RNA"/>
</dbReference>
<reference evidence="1" key="1">
    <citation type="submission" date="2018-02" db="EMBL/GenBank/DDBJ databases">
        <title>Rhizophora mucronata_Transcriptome.</title>
        <authorList>
            <person name="Meera S.P."/>
            <person name="Sreeshan A."/>
            <person name="Augustine A."/>
        </authorList>
    </citation>
    <scope>NUCLEOTIDE SEQUENCE</scope>
    <source>
        <tissue evidence="1">Leaf</tissue>
    </source>
</reference>
<dbReference type="AlphaFoldDB" id="A0A2P2N3S8"/>
<sequence>MKGKKHTEEKVSEQAKVWKLQNFSATFDQ</sequence>
<name>A0A2P2N3S8_RHIMU</name>
<protein>
    <submittedName>
        <fullName evidence="1">Uncharacterized protein</fullName>
    </submittedName>
</protein>
<proteinExistence type="predicted"/>
<organism evidence="1">
    <name type="scientific">Rhizophora mucronata</name>
    <name type="common">Asiatic mangrove</name>
    <dbReference type="NCBI Taxonomy" id="61149"/>
    <lineage>
        <taxon>Eukaryota</taxon>
        <taxon>Viridiplantae</taxon>
        <taxon>Streptophyta</taxon>
        <taxon>Embryophyta</taxon>
        <taxon>Tracheophyta</taxon>
        <taxon>Spermatophyta</taxon>
        <taxon>Magnoliopsida</taxon>
        <taxon>eudicotyledons</taxon>
        <taxon>Gunneridae</taxon>
        <taxon>Pentapetalae</taxon>
        <taxon>rosids</taxon>
        <taxon>fabids</taxon>
        <taxon>Malpighiales</taxon>
        <taxon>Rhizophoraceae</taxon>
        <taxon>Rhizophora</taxon>
    </lineage>
</organism>